<dbReference type="InterPro" id="IPR003594">
    <property type="entry name" value="HATPase_dom"/>
</dbReference>
<keyword evidence="10" id="KW-0812">Transmembrane</keyword>
<dbReference type="InterPro" id="IPR011990">
    <property type="entry name" value="TPR-like_helical_dom_sf"/>
</dbReference>
<evidence type="ECO:0000256" key="5">
    <source>
        <dbReference type="ARBA" id="ARBA00022741"/>
    </source>
</evidence>
<keyword evidence="3" id="KW-0597">Phosphoprotein</keyword>
<dbReference type="InterPro" id="IPR005467">
    <property type="entry name" value="His_kinase_dom"/>
</dbReference>
<keyword evidence="4" id="KW-0808">Transferase</keyword>
<comment type="caution">
    <text evidence="12">The sequence shown here is derived from an EMBL/GenBank/DDBJ whole genome shotgun (WGS) entry which is preliminary data.</text>
</comment>
<dbReference type="Pfam" id="PF13181">
    <property type="entry name" value="TPR_8"/>
    <property type="match status" value="1"/>
</dbReference>
<evidence type="ECO:0000256" key="1">
    <source>
        <dbReference type="ARBA" id="ARBA00000085"/>
    </source>
</evidence>
<keyword evidence="5" id="KW-0547">Nucleotide-binding</keyword>
<dbReference type="Gene3D" id="1.20.5.1930">
    <property type="match status" value="1"/>
</dbReference>
<dbReference type="PANTHER" id="PTHR24421:SF10">
    <property type="entry name" value="NITRATE_NITRITE SENSOR PROTEIN NARQ"/>
    <property type="match status" value="1"/>
</dbReference>
<proteinExistence type="predicted"/>
<dbReference type="EMBL" id="VLNR01000054">
    <property type="protein sequence ID" value="TSE05808.1"/>
    <property type="molecule type" value="Genomic_DNA"/>
</dbReference>
<keyword evidence="10" id="KW-1133">Transmembrane helix</keyword>
<dbReference type="PROSITE" id="PS50005">
    <property type="entry name" value="TPR"/>
    <property type="match status" value="1"/>
</dbReference>
<evidence type="ECO:0000313" key="13">
    <source>
        <dbReference type="Proteomes" id="UP000318833"/>
    </source>
</evidence>
<comment type="catalytic activity">
    <reaction evidence="1">
        <text>ATP + protein L-histidine = ADP + protein N-phospho-L-histidine.</text>
        <dbReference type="EC" id="2.7.13.3"/>
    </reaction>
</comment>
<keyword evidence="9" id="KW-0802">TPR repeat</keyword>
<dbReference type="GO" id="GO:0046983">
    <property type="term" value="F:protein dimerization activity"/>
    <property type="evidence" value="ECO:0007669"/>
    <property type="project" value="InterPro"/>
</dbReference>
<sequence length="664" mass="77185">MKPILHFSILLLFLSFFYIGSGQILDVNELKQKLEDAKADTIRIKLMCNLARANEGVDSLSVFQYGYEALRLSKKLRYSYGTALSYKTIADGYLSYFDIENSKNYYFNAQEEVEHLLKKDSTKVYLQLWAKINFNLGVLYGYQGDNEQEIAYVEKTIPIARQIKDTLFLAIANTNLGIKYMNFAQFNKAYTYFEKSGPQYEALNNPDDIIFDRLSFSLCLYEMDSLSTMKTTLDKVKFYLDKVPKSIYNYKYYSHLGLYLSGVKRYEEAIEMYDKSYELLQNNKIRSEYASLFIKYAETYEQLGNLKMSKKYMMDFLQESLKSGNDVSRAKAYYRLARYESKIKNYKKAHHYLNQYIHLLDSLDIQETSNRIQQLEFQYQSEKKEKEILALTNEKNIVAFNLEKKRSEGYLMIIAIITLVFVLLVGYQIYRDKSRESRLADRKHAEEMVALKHEQQAKIFSAMIEGQERERKRLAIDLHDGLGGRLSAISLKLSKLDKDNLKTYPKQELSNVQNDIRESLSELRGIARNLMPETLIKYGLEAALRDYCTNMNSNESQVTLQFYGDDKKIAIHNQVTMYRIVQELINNAIKHAKASEVLVQYIHENEKIDIIVEDNGVGFNASSIKDKKGMGLDNLKTRVDYLEGFFEIQSKIDEGTTVTVQINA</sequence>
<dbReference type="GO" id="GO:0000155">
    <property type="term" value="F:phosphorelay sensor kinase activity"/>
    <property type="evidence" value="ECO:0007669"/>
    <property type="project" value="InterPro"/>
</dbReference>
<dbReference type="GO" id="GO:0016020">
    <property type="term" value="C:membrane"/>
    <property type="evidence" value="ECO:0007669"/>
    <property type="project" value="InterPro"/>
</dbReference>
<dbReference type="OrthoDB" id="9778366at2"/>
<dbReference type="SMART" id="SM00028">
    <property type="entry name" value="TPR"/>
    <property type="match status" value="5"/>
</dbReference>
<evidence type="ECO:0000259" key="11">
    <source>
        <dbReference type="PROSITE" id="PS50109"/>
    </source>
</evidence>
<organism evidence="12 13">
    <name type="scientific">Aquimarina algiphila</name>
    <dbReference type="NCBI Taxonomy" id="2047982"/>
    <lineage>
        <taxon>Bacteria</taxon>
        <taxon>Pseudomonadati</taxon>
        <taxon>Bacteroidota</taxon>
        <taxon>Flavobacteriia</taxon>
        <taxon>Flavobacteriales</taxon>
        <taxon>Flavobacteriaceae</taxon>
        <taxon>Aquimarina</taxon>
    </lineage>
</organism>
<evidence type="ECO:0000256" key="3">
    <source>
        <dbReference type="ARBA" id="ARBA00022553"/>
    </source>
</evidence>
<evidence type="ECO:0000256" key="7">
    <source>
        <dbReference type="ARBA" id="ARBA00022840"/>
    </source>
</evidence>
<keyword evidence="7" id="KW-0067">ATP-binding</keyword>
<dbReference type="SUPFAM" id="SSF48452">
    <property type="entry name" value="TPR-like"/>
    <property type="match status" value="2"/>
</dbReference>
<dbReference type="Pfam" id="PF02518">
    <property type="entry name" value="HATPase_c"/>
    <property type="match status" value="1"/>
</dbReference>
<dbReference type="InterPro" id="IPR036890">
    <property type="entry name" value="HATPase_C_sf"/>
</dbReference>
<protein>
    <recommendedName>
        <fullName evidence="2">histidine kinase</fullName>
        <ecNumber evidence="2">2.7.13.3</ecNumber>
    </recommendedName>
</protein>
<dbReference type="AlphaFoldDB" id="A0A554VF84"/>
<evidence type="ECO:0000256" key="2">
    <source>
        <dbReference type="ARBA" id="ARBA00012438"/>
    </source>
</evidence>
<dbReference type="Pfam" id="PF07730">
    <property type="entry name" value="HisKA_3"/>
    <property type="match status" value="1"/>
</dbReference>
<evidence type="ECO:0000256" key="10">
    <source>
        <dbReference type="SAM" id="Phobius"/>
    </source>
</evidence>
<dbReference type="SUPFAM" id="SSF55874">
    <property type="entry name" value="ATPase domain of HSP90 chaperone/DNA topoisomerase II/histidine kinase"/>
    <property type="match status" value="1"/>
</dbReference>
<dbReference type="InterPro" id="IPR019734">
    <property type="entry name" value="TPR_rpt"/>
</dbReference>
<keyword evidence="10" id="KW-0472">Membrane</keyword>
<evidence type="ECO:0000256" key="8">
    <source>
        <dbReference type="ARBA" id="ARBA00023012"/>
    </source>
</evidence>
<dbReference type="InterPro" id="IPR011712">
    <property type="entry name" value="Sig_transdc_His_kin_sub3_dim/P"/>
</dbReference>
<dbReference type="EC" id="2.7.13.3" evidence="2"/>
<accession>A0A554VF84</accession>
<keyword evidence="13" id="KW-1185">Reference proteome</keyword>
<evidence type="ECO:0000313" key="12">
    <source>
        <dbReference type="EMBL" id="TSE05808.1"/>
    </source>
</evidence>
<evidence type="ECO:0000256" key="6">
    <source>
        <dbReference type="ARBA" id="ARBA00022777"/>
    </source>
</evidence>
<keyword evidence="8" id="KW-0902">Two-component regulatory system</keyword>
<gene>
    <name evidence="12" type="ORF">FOF46_21460</name>
</gene>
<dbReference type="PANTHER" id="PTHR24421">
    <property type="entry name" value="NITRATE/NITRITE SENSOR PROTEIN NARX-RELATED"/>
    <property type="match status" value="1"/>
</dbReference>
<feature type="transmembrane region" description="Helical" evidence="10">
    <location>
        <begin position="410"/>
        <end position="430"/>
    </location>
</feature>
<evidence type="ECO:0000256" key="9">
    <source>
        <dbReference type="PROSITE-ProRule" id="PRU00339"/>
    </source>
</evidence>
<dbReference type="RefSeq" id="WP_109436370.1">
    <property type="nucleotide sequence ID" value="NZ_CANMIK010000002.1"/>
</dbReference>
<dbReference type="CDD" id="cd16917">
    <property type="entry name" value="HATPase_UhpB-NarQ-NarX-like"/>
    <property type="match status" value="1"/>
</dbReference>
<feature type="domain" description="Histidine kinase" evidence="11">
    <location>
        <begin position="477"/>
        <end position="664"/>
    </location>
</feature>
<evidence type="ECO:0000256" key="4">
    <source>
        <dbReference type="ARBA" id="ARBA00022679"/>
    </source>
</evidence>
<dbReference type="Gene3D" id="1.25.40.10">
    <property type="entry name" value="Tetratricopeptide repeat domain"/>
    <property type="match status" value="2"/>
</dbReference>
<name>A0A554VF84_9FLAO</name>
<dbReference type="SMART" id="SM00387">
    <property type="entry name" value="HATPase_c"/>
    <property type="match status" value="1"/>
</dbReference>
<dbReference type="InterPro" id="IPR050482">
    <property type="entry name" value="Sensor_HK_TwoCompSys"/>
</dbReference>
<dbReference type="PROSITE" id="PS50109">
    <property type="entry name" value="HIS_KIN"/>
    <property type="match status" value="1"/>
</dbReference>
<keyword evidence="6" id="KW-0418">Kinase</keyword>
<dbReference type="GO" id="GO:0005524">
    <property type="term" value="F:ATP binding"/>
    <property type="evidence" value="ECO:0007669"/>
    <property type="project" value="UniProtKB-KW"/>
</dbReference>
<dbReference type="Proteomes" id="UP000318833">
    <property type="component" value="Unassembled WGS sequence"/>
</dbReference>
<reference evidence="12 13" key="1">
    <citation type="submission" date="2019-07" db="EMBL/GenBank/DDBJ databases">
        <title>The draft genome sequence of Aquimarina algiphila M91.</title>
        <authorList>
            <person name="Meng X."/>
        </authorList>
    </citation>
    <scope>NUCLEOTIDE SEQUENCE [LARGE SCALE GENOMIC DNA]</scope>
    <source>
        <strain evidence="12 13">M91</strain>
    </source>
</reference>
<dbReference type="Gene3D" id="3.30.565.10">
    <property type="entry name" value="Histidine kinase-like ATPase, C-terminal domain"/>
    <property type="match status" value="1"/>
</dbReference>
<feature type="repeat" description="TPR" evidence="9">
    <location>
        <begin position="250"/>
        <end position="283"/>
    </location>
</feature>